<accession>A0A0H2RP89</accession>
<keyword evidence="5" id="KW-0328">Glycosyltransferase</keyword>
<keyword evidence="13" id="KW-1185">Reference proteome</keyword>
<dbReference type="Proteomes" id="UP000053477">
    <property type="component" value="Unassembled WGS sequence"/>
</dbReference>
<dbReference type="OrthoDB" id="614844at2759"/>
<sequence length="479" mass="54498">MMYHAESFVNNEFETYLIGYKGSSLIPSLNTTPRLQTLYLWEIPRSFRALPFIILAPIKVLFQVTTILVALLVQIPPPEYLMVQNPPSIPTLALVWLVCKIRGSKLIIDWHNLGYTILALRFDGKETFLVKAAKRFEQYFGQRAYLHLFVTKAMRDKLSNDWKLIGTKTVLYDRPPAHFHRSTIFESHELFSQLSNSLSTSSLGSFLPNSDANDTPFTHLSVSPPSHDSLALASELTDGLSNSSSKVPSLRPDRPALLVSSTSWTTDERFDMLLEALRQYEKKACEINSATDEASKRLPKVLVIVTGKGEGKERYMNEVVRLERDEKWTWVRLRSMWLEASQYPTLLGSADLGISMHASSSKLDLPMKVVDMFGCGLPVEALSYDCISELVKQGKNGYIFRDAGECCRQIVTLLTGFPASNTKLQQLRNNFDKAMRDTHSFVDAGSEDEWEWGTWSENWNKVMKPLLLKDVERDHEGWR</sequence>
<dbReference type="GO" id="GO:0004578">
    <property type="term" value="F:chitobiosyldiphosphodolichol beta-mannosyltransferase activity"/>
    <property type="evidence" value="ECO:0007669"/>
    <property type="project" value="UniProtKB-EC"/>
</dbReference>
<proteinExistence type="predicted"/>
<dbReference type="EMBL" id="KQ086004">
    <property type="protein sequence ID" value="KLO11298.1"/>
    <property type="molecule type" value="Genomic_DNA"/>
</dbReference>
<evidence type="ECO:0000256" key="1">
    <source>
        <dbReference type="ARBA" id="ARBA00004389"/>
    </source>
</evidence>
<reference evidence="12 13" key="1">
    <citation type="submission" date="2015-04" db="EMBL/GenBank/DDBJ databases">
        <title>Complete genome sequence of Schizopora paradoxa KUC8140, a cosmopolitan wood degrader in East Asia.</title>
        <authorList>
            <consortium name="DOE Joint Genome Institute"/>
            <person name="Min B."/>
            <person name="Park H."/>
            <person name="Jang Y."/>
            <person name="Kim J.-J."/>
            <person name="Kim K.H."/>
            <person name="Pangilinan J."/>
            <person name="Lipzen A."/>
            <person name="Riley R."/>
            <person name="Grigoriev I.V."/>
            <person name="Spatafora J.W."/>
            <person name="Choi I.-G."/>
        </authorList>
    </citation>
    <scope>NUCLEOTIDE SEQUENCE [LARGE SCALE GENOMIC DNA]</scope>
    <source>
        <strain evidence="12 13">KUC8140</strain>
    </source>
</reference>
<dbReference type="EC" id="2.4.1.142" evidence="3"/>
<evidence type="ECO:0000256" key="6">
    <source>
        <dbReference type="ARBA" id="ARBA00022679"/>
    </source>
</evidence>
<organism evidence="12 13">
    <name type="scientific">Schizopora paradoxa</name>
    <dbReference type="NCBI Taxonomy" id="27342"/>
    <lineage>
        <taxon>Eukaryota</taxon>
        <taxon>Fungi</taxon>
        <taxon>Dikarya</taxon>
        <taxon>Basidiomycota</taxon>
        <taxon>Agaricomycotina</taxon>
        <taxon>Agaricomycetes</taxon>
        <taxon>Hymenochaetales</taxon>
        <taxon>Schizoporaceae</taxon>
        <taxon>Schizopora</taxon>
    </lineage>
</organism>
<protein>
    <recommendedName>
        <fullName evidence="4">Chitobiosyldiphosphodolichol beta-mannosyltransferase</fullName>
        <ecNumber evidence="3">2.4.1.142</ecNumber>
    </recommendedName>
</protein>
<dbReference type="AlphaFoldDB" id="A0A0H2RP89"/>
<evidence type="ECO:0000256" key="5">
    <source>
        <dbReference type="ARBA" id="ARBA00022676"/>
    </source>
</evidence>
<evidence type="ECO:0000256" key="2">
    <source>
        <dbReference type="ARBA" id="ARBA00004922"/>
    </source>
</evidence>
<evidence type="ECO:0000256" key="4">
    <source>
        <dbReference type="ARBA" id="ARBA00015841"/>
    </source>
</evidence>
<keyword evidence="8" id="KW-0256">Endoplasmic reticulum</keyword>
<dbReference type="FunCoup" id="A0A0H2RP89">
    <property type="interactions" value="579"/>
</dbReference>
<name>A0A0H2RP89_9AGAM</name>
<comment type="pathway">
    <text evidence="2">Protein modification; protein glycosylation.</text>
</comment>
<dbReference type="GO" id="GO:0005789">
    <property type="term" value="C:endoplasmic reticulum membrane"/>
    <property type="evidence" value="ECO:0007669"/>
    <property type="project" value="UniProtKB-SubCell"/>
</dbReference>
<dbReference type="InParanoid" id="A0A0H2RP89"/>
<dbReference type="Pfam" id="PF13692">
    <property type="entry name" value="Glyco_trans_1_4"/>
    <property type="match status" value="1"/>
</dbReference>
<gene>
    <name evidence="12" type="ORF">SCHPADRAFT_831389</name>
</gene>
<evidence type="ECO:0000256" key="8">
    <source>
        <dbReference type="ARBA" id="ARBA00022824"/>
    </source>
</evidence>
<dbReference type="InterPro" id="IPR026051">
    <property type="entry name" value="ALG1-like"/>
</dbReference>
<evidence type="ECO:0000313" key="13">
    <source>
        <dbReference type="Proteomes" id="UP000053477"/>
    </source>
</evidence>
<evidence type="ECO:0000256" key="11">
    <source>
        <dbReference type="ARBA" id="ARBA00024899"/>
    </source>
</evidence>
<keyword evidence="10" id="KW-0472">Membrane</keyword>
<keyword evidence="9" id="KW-1133">Transmembrane helix</keyword>
<dbReference type="STRING" id="27342.A0A0H2RP89"/>
<evidence type="ECO:0000256" key="3">
    <source>
        <dbReference type="ARBA" id="ARBA00012611"/>
    </source>
</evidence>
<comment type="function">
    <text evidence="11">Participates in the formation of the lipid-linked precursor oligosaccharide for N-glycosylation. Involved in assembling the dolichol-pyrophosphate-GlcNAc(2)-Man(5) intermediate on the cytoplasmic surface of the ER.</text>
</comment>
<evidence type="ECO:0000256" key="7">
    <source>
        <dbReference type="ARBA" id="ARBA00022692"/>
    </source>
</evidence>
<dbReference type="Gene3D" id="3.40.50.2000">
    <property type="entry name" value="Glycogen Phosphorylase B"/>
    <property type="match status" value="1"/>
</dbReference>
<dbReference type="SUPFAM" id="SSF53756">
    <property type="entry name" value="UDP-Glycosyltransferase/glycogen phosphorylase"/>
    <property type="match status" value="1"/>
</dbReference>
<comment type="subcellular location">
    <subcellularLocation>
        <location evidence="1">Endoplasmic reticulum membrane</location>
        <topology evidence="1">Single-pass membrane protein</topology>
    </subcellularLocation>
</comment>
<keyword evidence="6" id="KW-0808">Transferase</keyword>
<evidence type="ECO:0000313" key="12">
    <source>
        <dbReference type="EMBL" id="KLO11298.1"/>
    </source>
</evidence>
<dbReference type="PANTHER" id="PTHR13036:SF0">
    <property type="entry name" value="CHITOBIOSYLDIPHOSPHODOLICHOL BETA-MANNOSYLTRANSFERASE"/>
    <property type="match status" value="1"/>
</dbReference>
<evidence type="ECO:0000256" key="10">
    <source>
        <dbReference type="ARBA" id="ARBA00023136"/>
    </source>
</evidence>
<evidence type="ECO:0000256" key="9">
    <source>
        <dbReference type="ARBA" id="ARBA00022989"/>
    </source>
</evidence>
<keyword evidence="7" id="KW-0812">Transmembrane</keyword>
<dbReference type="PANTHER" id="PTHR13036">
    <property type="entry name" value="BETA1,4 MANNOSYLTRANSFERASE"/>
    <property type="match status" value="1"/>
</dbReference>